<name>A0AAN7UDX3_9PEZI</name>
<proteinExistence type="predicted"/>
<comment type="caution">
    <text evidence="2">The sequence shown here is derived from an EMBL/GenBank/DDBJ whole genome shotgun (WGS) entry which is preliminary data.</text>
</comment>
<accession>A0AAN7UDX3</accession>
<protein>
    <submittedName>
        <fullName evidence="2">Uncharacterized protein</fullName>
    </submittedName>
</protein>
<feature type="region of interest" description="Disordered" evidence="1">
    <location>
        <begin position="1"/>
        <end position="53"/>
    </location>
</feature>
<keyword evidence="3" id="KW-1185">Reference proteome</keyword>
<feature type="compositionally biased region" description="Pro residues" evidence="1">
    <location>
        <begin position="14"/>
        <end position="44"/>
    </location>
</feature>
<evidence type="ECO:0000256" key="1">
    <source>
        <dbReference type="SAM" id="MobiDB-lite"/>
    </source>
</evidence>
<reference evidence="2 3" key="1">
    <citation type="submission" date="2023-10" db="EMBL/GenBank/DDBJ databases">
        <title>Draft genome sequence of Xylaria bambusicola isolate GMP-LS, the root and basal stem rot pathogen of sugarcane in Indonesia.</title>
        <authorList>
            <person name="Selvaraj P."/>
            <person name="Muralishankar V."/>
            <person name="Muruganantham S."/>
            <person name="Sp S."/>
            <person name="Haryani S."/>
            <person name="Lau K.J.X."/>
            <person name="Naqvi N.I."/>
        </authorList>
    </citation>
    <scope>NUCLEOTIDE SEQUENCE [LARGE SCALE GENOMIC DNA]</scope>
    <source>
        <strain evidence="2">GMP-LS</strain>
    </source>
</reference>
<gene>
    <name evidence="2" type="ORF">RRF57_006205</name>
</gene>
<organism evidence="2 3">
    <name type="scientific">Xylaria bambusicola</name>
    <dbReference type="NCBI Taxonomy" id="326684"/>
    <lineage>
        <taxon>Eukaryota</taxon>
        <taxon>Fungi</taxon>
        <taxon>Dikarya</taxon>
        <taxon>Ascomycota</taxon>
        <taxon>Pezizomycotina</taxon>
        <taxon>Sordariomycetes</taxon>
        <taxon>Xylariomycetidae</taxon>
        <taxon>Xylariales</taxon>
        <taxon>Xylariaceae</taxon>
        <taxon>Xylaria</taxon>
    </lineage>
</organism>
<evidence type="ECO:0000313" key="3">
    <source>
        <dbReference type="Proteomes" id="UP001305414"/>
    </source>
</evidence>
<dbReference type="AlphaFoldDB" id="A0AAN7UDX3"/>
<dbReference type="Proteomes" id="UP001305414">
    <property type="component" value="Unassembled WGS sequence"/>
</dbReference>
<dbReference type="EMBL" id="JAWHQM010000016">
    <property type="protein sequence ID" value="KAK5630490.1"/>
    <property type="molecule type" value="Genomic_DNA"/>
</dbReference>
<evidence type="ECO:0000313" key="2">
    <source>
        <dbReference type="EMBL" id="KAK5630490.1"/>
    </source>
</evidence>
<sequence>MSEDIVQRAGLPGIPKPPPLPKFPGRPAAPPPPPVPKPFGPNPNPGAFGLGGQAYVPKTYPAKEVPKPFGEGSPYTAMTTETDAEWGTVYWIKTNSYENGDIPVDIIAINPEKNSINVKDARNGDDTAAGGTKQHLTDIMIGVFTQLGGKAPGDLALVRFDRVQERNTKTAITNALQLMGLKTNGNPSVVLKMTGSGSEKQAYDKLAASKFGEAVNRINQEFSTGKVVQEFRITPKEGNPGEFNLEVILG</sequence>